<evidence type="ECO:0000313" key="1">
    <source>
        <dbReference type="EMBL" id="KAK3578892.1"/>
    </source>
</evidence>
<protein>
    <submittedName>
        <fullName evidence="1">Uncharacterized protein</fullName>
    </submittedName>
</protein>
<comment type="caution">
    <text evidence="1">The sequence shown here is derived from an EMBL/GenBank/DDBJ whole genome shotgun (WGS) entry which is preliminary data.</text>
</comment>
<dbReference type="EMBL" id="JAEAOA010000640">
    <property type="protein sequence ID" value="KAK3578892.1"/>
    <property type="molecule type" value="Genomic_DNA"/>
</dbReference>
<organism evidence="1 2">
    <name type="scientific">Potamilus streckersoni</name>
    <dbReference type="NCBI Taxonomy" id="2493646"/>
    <lineage>
        <taxon>Eukaryota</taxon>
        <taxon>Metazoa</taxon>
        <taxon>Spiralia</taxon>
        <taxon>Lophotrochozoa</taxon>
        <taxon>Mollusca</taxon>
        <taxon>Bivalvia</taxon>
        <taxon>Autobranchia</taxon>
        <taxon>Heteroconchia</taxon>
        <taxon>Palaeoheterodonta</taxon>
        <taxon>Unionida</taxon>
        <taxon>Unionoidea</taxon>
        <taxon>Unionidae</taxon>
        <taxon>Ambleminae</taxon>
        <taxon>Lampsilini</taxon>
        <taxon>Potamilus</taxon>
    </lineage>
</organism>
<dbReference type="AlphaFoldDB" id="A0AAE0RSN9"/>
<accession>A0AAE0RSN9</accession>
<keyword evidence="2" id="KW-1185">Reference proteome</keyword>
<dbReference type="Proteomes" id="UP001195483">
    <property type="component" value="Unassembled WGS sequence"/>
</dbReference>
<gene>
    <name evidence="1" type="ORF">CHS0354_010258</name>
</gene>
<name>A0AAE0RSN9_9BIVA</name>
<sequence>MENRVKQIAALSRIDNVLNEAMNCGILKSVALFQADGASLAASGSLEISSEEANVVSMSILSPVRGLFQIRISSMNFVCLGHHSGILVGRSHFNTDADFDVNNQTRENKTELVESENRHVVVDGKYGYVVFRHGNGLAKNECVYGRANEWEGG</sequence>
<proteinExistence type="predicted"/>
<reference evidence="1" key="1">
    <citation type="journal article" date="2021" name="Genome Biol. Evol.">
        <title>A High-Quality Reference Genome for a Parasitic Bivalve with Doubly Uniparental Inheritance (Bivalvia: Unionida).</title>
        <authorList>
            <person name="Smith C.H."/>
        </authorList>
    </citation>
    <scope>NUCLEOTIDE SEQUENCE</scope>
    <source>
        <strain evidence="1">CHS0354</strain>
    </source>
</reference>
<reference evidence="1" key="3">
    <citation type="submission" date="2023-05" db="EMBL/GenBank/DDBJ databases">
        <authorList>
            <person name="Smith C.H."/>
        </authorList>
    </citation>
    <scope>NUCLEOTIDE SEQUENCE</scope>
    <source>
        <strain evidence="1">CHS0354</strain>
        <tissue evidence="1">Mantle</tissue>
    </source>
</reference>
<reference evidence="1" key="2">
    <citation type="journal article" date="2021" name="Genome Biol. Evol.">
        <title>Developing a high-quality reference genome for a parasitic bivalve with doubly uniparental inheritance (Bivalvia: Unionida).</title>
        <authorList>
            <person name="Smith C.H."/>
        </authorList>
    </citation>
    <scope>NUCLEOTIDE SEQUENCE</scope>
    <source>
        <strain evidence="1">CHS0354</strain>
        <tissue evidence="1">Mantle</tissue>
    </source>
</reference>
<evidence type="ECO:0000313" key="2">
    <source>
        <dbReference type="Proteomes" id="UP001195483"/>
    </source>
</evidence>